<evidence type="ECO:0000256" key="1">
    <source>
        <dbReference type="SAM" id="MobiDB-lite"/>
    </source>
</evidence>
<dbReference type="OMA" id="HRCITDD"/>
<gene>
    <name evidence="2" type="ORF">A4U43_C10F9580</name>
</gene>
<keyword evidence="3" id="KW-1185">Reference proteome</keyword>
<proteinExistence type="predicted"/>
<sequence length="277" mass="30833">MVNGDRCVFRRQLSVAAVGSDDGEEGSESFVSSSSSGELDCFPCEKSHKSPSQNQSPLLSSSMEGEHQGVEYKGCVSEEEKEQLSPVSIMDFPCQYEDDEGEDEEARTFGFERNLANIEKTTHELLQKIRRFETLAELVDPLDLDLRFSSSDDEYDLHVASSKDITAKHLIQRLRSNFEVDRQAEKLLVDFFSEAPSSSAGSASTDTERLLSAAGNWINDVGCLKAEEHGKVHLSEMERNARWRRCEDGKDDVAADVESIVFGSLLHELVLELANTV</sequence>
<reference evidence="3" key="1">
    <citation type="journal article" date="2017" name="Nat. Commun.">
        <title>The asparagus genome sheds light on the origin and evolution of a young Y chromosome.</title>
        <authorList>
            <person name="Harkess A."/>
            <person name="Zhou J."/>
            <person name="Xu C."/>
            <person name="Bowers J.E."/>
            <person name="Van der Hulst R."/>
            <person name="Ayyampalayam S."/>
            <person name="Mercati F."/>
            <person name="Riccardi P."/>
            <person name="McKain M.R."/>
            <person name="Kakrana A."/>
            <person name="Tang H."/>
            <person name="Ray J."/>
            <person name="Groenendijk J."/>
            <person name="Arikit S."/>
            <person name="Mathioni S.M."/>
            <person name="Nakano M."/>
            <person name="Shan H."/>
            <person name="Telgmann-Rauber A."/>
            <person name="Kanno A."/>
            <person name="Yue Z."/>
            <person name="Chen H."/>
            <person name="Li W."/>
            <person name="Chen Y."/>
            <person name="Xu X."/>
            <person name="Zhang Y."/>
            <person name="Luo S."/>
            <person name="Chen H."/>
            <person name="Gao J."/>
            <person name="Mao Z."/>
            <person name="Pires J.C."/>
            <person name="Luo M."/>
            <person name="Kudrna D."/>
            <person name="Wing R.A."/>
            <person name="Meyers B.C."/>
            <person name="Yi K."/>
            <person name="Kong H."/>
            <person name="Lavrijsen P."/>
            <person name="Sunseri F."/>
            <person name="Falavigna A."/>
            <person name="Ye Y."/>
            <person name="Leebens-Mack J.H."/>
            <person name="Chen G."/>
        </authorList>
    </citation>
    <scope>NUCLEOTIDE SEQUENCE [LARGE SCALE GENOMIC DNA]</scope>
    <source>
        <strain evidence="3">cv. DH0086</strain>
    </source>
</reference>
<dbReference type="PANTHER" id="PTHR33623:SF4">
    <property type="entry name" value="DUF4378 DOMAIN-CONTAINING PROTEIN"/>
    <property type="match status" value="1"/>
</dbReference>
<dbReference type="Proteomes" id="UP000243459">
    <property type="component" value="Chromosome 10"/>
</dbReference>
<evidence type="ECO:0008006" key="4">
    <source>
        <dbReference type="Google" id="ProtNLM"/>
    </source>
</evidence>
<protein>
    <recommendedName>
        <fullName evidence="4">DUF4378 domain-containing protein</fullName>
    </recommendedName>
</protein>
<dbReference type="AlphaFoldDB" id="A0A5P1E3H4"/>
<dbReference type="PANTHER" id="PTHR33623">
    <property type="entry name" value="OS04G0572500 PROTEIN"/>
    <property type="match status" value="1"/>
</dbReference>
<dbReference type="Gramene" id="ONK56513">
    <property type="protein sequence ID" value="ONK56513"/>
    <property type="gene ID" value="A4U43_C10F9580"/>
</dbReference>
<feature type="compositionally biased region" description="Low complexity" evidence="1">
    <location>
        <begin position="28"/>
        <end position="38"/>
    </location>
</feature>
<organism evidence="2 3">
    <name type="scientific">Asparagus officinalis</name>
    <name type="common">Garden asparagus</name>
    <dbReference type="NCBI Taxonomy" id="4686"/>
    <lineage>
        <taxon>Eukaryota</taxon>
        <taxon>Viridiplantae</taxon>
        <taxon>Streptophyta</taxon>
        <taxon>Embryophyta</taxon>
        <taxon>Tracheophyta</taxon>
        <taxon>Spermatophyta</taxon>
        <taxon>Magnoliopsida</taxon>
        <taxon>Liliopsida</taxon>
        <taxon>Asparagales</taxon>
        <taxon>Asparagaceae</taxon>
        <taxon>Asparagoideae</taxon>
        <taxon>Asparagus</taxon>
    </lineage>
</organism>
<evidence type="ECO:0000313" key="3">
    <source>
        <dbReference type="Proteomes" id="UP000243459"/>
    </source>
</evidence>
<feature type="region of interest" description="Disordered" evidence="1">
    <location>
        <begin position="18"/>
        <end position="65"/>
    </location>
</feature>
<evidence type="ECO:0000313" key="2">
    <source>
        <dbReference type="EMBL" id="ONK56513.1"/>
    </source>
</evidence>
<accession>A0A5P1E3H4</accession>
<name>A0A5P1E3H4_ASPOF</name>
<dbReference type="EMBL" id="CM007390">
    <property type="protein sequence ID" value="ONK56513.1"/>
    <property type="molecule type" value="Genomic_DNA"/>
</dbReference>
<feature type="compositionally biased region" description="Low complexity" evidence="1">
    <location>
        <begin position="50"/>
        <end position="62"/>
    </location>
</feature>